<reference evidence="1" key="2">
    <citation type="submission" date="2023-05" db="EMBL/GenBank/DDBJ databases">
        <authorList>
            <person name="Schelkunov M.I."/>
        </authorList>
    </citation>
    <scope>NUCLEOTIDE SEQUENCE</scope>
    <source>
        <strain evidence="1">Hsosn_3</strain>
        <tissue evidence="1">Leaf</tissue>
    </source>
</reference>
<evidence type="ECO:0000313" key="2">
    <source>
        <dbReference type="Proteomes" id="UP001237642"/>
    </source>
</evidence>
<proteinExistence type="predicted"/>
<dbReference type="AlphaFoldDB" id="A0AAD8NB97"/>
<comment type="caution">
    <text evidence="1">The sequence shown here is derived from an EMBL/GenBank/DDBJ whole genome shotgun (WGS) entry which is preliminary data.</text>
</comment>
<accession>A0AAD8NB97</accession>
<dbReference type="Proteomes" id="UP001237642">
    <property type="component" value="Unassembled WGS sequence"/>
</dbReference>
<organism evidence="1 2">
    <name type="scientific">Heracleum sosnowskyi</name>
    <dbReference type="NCBI Taxonomy" id="360622"/>
    <lineage>
        <taxon>Eukaryota</taxon>
        <taxon>Viridiplantae</taxon>
        <taxon>Streptophyta</taxon>
        <taxon>Embryophyta</taxon>
        <taxon>Tracheophyta</taxon>
        <taxon>Spermatophyta</taxon>
        <taxon>Magnoliopsida</taxon>
        <taxon>eudicotyledons</taxon>
        <taxon>Gunneridae</taxon>
        <taxon>Pentapetalae</taxon>
        <taxon>asterids</taxon>
        <taxon>campanulids</taxon>
        <taxon>Apiales</taxon>
        <taxon>Apiaceae</taxon>
        <taxon>Apioideae</taxon>
        <taxon>apioid superclade</taxon>
        <taxon>Tordylieae</taxon>
        <taxon>Tordyliinae</taxon>
        <taxon>Heracleum</taxon>
    </lineage>
</organism>
<protein>
    <submittedName>
        <fullName evidence="1">Uncharacterized protein</fullName>
    </submittedName>
</protein>
<gene>
    <name evidence="1" type="ORF">POM88_001876</name>
</gene>
<name>A0AAD8NB97_9APIA</name>
<sequence length="190" mass="21184">MISTVASNLSNGSSNSSIQDVCRPKMEVGLDLSLCKCGIKSSCLFMYGVRNRKAENAKYLFDNLPFMGSKDFVKKVQRSNDLLAEMEAKIFACQMTSPTIYVNVDVLAHIFSSTDASTASMLEGLLNKEIPQKLRASTHTHMCANCRAWTRDNMLVVDGHCQHLNKENAVFVTSSVTVHGTKKFEDEKRY</sequence>
<evidence type="ECO:0000313" key="1">
    <source>
        <dbReference type="EMBL" id="KAK1402271.1"/>
    </source>
</evidence>
<dbReference type="EMBL" id="JAUIZM010000001">
    <property type="protein sequence ID" value="KAK1402271.1"/>
    <property type="molecule type" value="Genomic_DNA"/>
</dbReference>
<keyword evidence="2" id="KW-1185">Reference proteome</keyword>
<reference evidence="1" key="1">
    <citation type="submission" date="2023-02" db="EMBL/GenBank/DDBJ databases">
        <title>Genome of toxic invasive species Heracleum sosnowskyi carries increased number of genes despite the absence of recent whole-genome duplications.</title>
        <authorList>
            <person name="Schelkunov M."/>
            <person name="Shtratnikova V."/>
            <person name="Makarenko M."/>
            <person name="Klepikova A."/>
            <person name="Omelchenko D."/>
            <person name="Novikova G."/>
            <person name="Obukhova E."/>
            <person name="Bogdanov V."/>
            <person name="Penin A."/>
            <person name="Logacheva M."/>
        </authorList>
    </citation>
    <scope>NUCLEOTIDE SEQUENCE</scope>
    <source>
        <strain evidence="1">Hsosn_3</strain>
        <tissue evidence="1">Leaf</tissue>
    </source>
</reference>